<reference evidence="3 4" key="1">
    <citation type="journal article" date="2013" name="Environ. Microbiol.">
        <title>Genome analysis of Chitinivibrio alkaliphilus gen. nov., sp. nov., a novel extremely haloalkaliphilic anaerobic chitinolytic bacterium from the candidate phylum Termite Group 3.</title>
        <authorList>
            <person name="Sorokin D.Y."/>
            <person name="Gumerov V.M."/>
            <person name="Rakitin A.L."/>
            <person name="Beletsky A.V."/>
            <person name="Damste J.S."/>
            <person name="Muyzer G."/>
            <person name="Mardanov A.V."/>
            <person name="Ravin N.V."/>
        </authorList>
    </citation>
    <scope>NUCLEOTIDE SEQUENCE [LARGE SCALE GENOMIC DNA]</scope>
    <source>
        <strain evidence="3 4">ACht1</strain>
    </source>
</reference>
<proteinExistence type="predicted"/>
<dbReference type="AlphaFoldDB" id="U7D700"/>
<sequence length="181" mass="20621">MSQHHTAIVASLSNLHGLLREKLAGQDIAVDTIMECLEELDGISGAPAAYYSKVERFRNLFALTQKDDSSSERAWTMLFRGVEDLFESLGGVPESSKEVRDDASAEEPVSSEGSEVQSPVYSFVKKHRDRLELLAERSFDLDLSDTEAVKRVQEILSFFLLHLWILSFHRTMLLSWLWKMR</sequence>
<keyword evidence="2" id="KW-0812">Transmembrane</keyword>
<evidence type="ECO:0000256" key="1">
    <source>
        <dbReference type="SAM" id="MobiDB-lite"/>
    </source>
</evidence>
<gene>
    <name evidence="3" type="ORF">CALK_1386</name>
</gene>
<keyword evidence="4" id="KW-1185">Reference proteome</keyword>
<dbReference type="EMBL" id="ASJR01000010">
    <property type="protein sequence ID" value="ERP31723.1"/>
    <property type="molecule type" value="Genomic_DNA"/>
</dbReference>
<evidence type="ECO:0000313" key="3">
    <source>
        <dbReference type="EMBL" id="ERP31723.1"/>
    </source>
</evidence>
<organism evidence="3 4">
    <name type="scientific">Chitinivibrio alkaliphilus ACht1</name>
    <dbReference type="NCBI Taxonomy" id="1313304"/>
    <lineage>
        <taxon>Bacteria</taxon>
        <taxon>Pseudomonadati</taxon>
        <taxon>Fibrobacterota</taxon>
        <taxon>Chitinivibrionia</taxon>
        <taxon>Chitinivibrionales</taxon>
        <taxon>Chitinivibrionaceae</taxon>
        <taxon>Chitinivibrio</taxon>
    </lineage>
</organism>
<evidence type="ECO:0000256" key="2">
    <source>
        <dbReference type="SAM" id="Phobius"/>
    </source>
</evidence>
<feature type="region of interest" description="Disordered" evidence="1">
    <location>
        <begin position="92"/>
        <end position="114"/>
    </location>
</feature>
<comment type="caution">
    <text evidence="3">The sequence shown here is derived from an EMBL/GenBank/DDBJ whole genome shotgun (WGS) entry which is preliminary data.</text>
</comment>
<protein>
    <submittedName>
        <fullName evidence="3">Uncharacterized protein</fullName>
    </submittedName>
</protein>
<feature type="transmembrane region" description="Helical" evidence="2">
    <location>
        <begin position="155"/>
        <end position="178"/>
    </location>
</feature>
<accession>U7D700</accession>
<keyword evidence="2" id="KW-0472">Membrane</keyword>
<evidence type="ECO:0000313" key="4">
    <source>
        <dbReference type="Proteomes" id="UP000017148"/>
    </source>
</evidence>
<dbReference type="RefSeq" id="WP_022636846.1">
    <property type="nucleotide sequence ID" value="NZ_ASJR01000010.1"/>
</dbReference>
<name>U7D700_9BACT</name>
<dbReference type="STRING" id="1313304.CALK_1386"/>
<keyword evidence="2" id="KW-1133">Transmembrane helix</keyword>
<dbReference type="Proteomes" id="UP000017148">
    <property type="component" value="Unassembled WGS sequence"/>
</dbReference>